<gene>
    <name evidence="1" type="ORF">NA8A_18227</name>
</gene>
<dbReference type="EMBL" id="AMSI01000014">
    <property type="protein sequence ID" value="EKF40855.1"/>
    <property type="molecule type" value="Genomic_DNA"/>
</dbReference>
<keyword evidence="2" id="KW-1185">Reference proteome</keyword>
<proteinExistence type="predicted"/>
<name>K2NN57_9HYPH</name>
<comment type="caution">
    <text evidence="1">The sequence shown here is derived from an EMBL/GenBank/DDBJ whole genome shotgun (WGS) entry which is preliminary data.</text>
</comment>
<sequence length="221" mass="23765">MNLLVGFVLFGSSPPKMLWVDASTATVPAGMGGLMSIRWRRTEHVVADNIASQCAPPLVGKDSIALLFTLKRPYQAIVSFVVENDAIKVIGGFPPVSAPLNRRRRPVLGDSGFSRFTCERGRAADRLTLDLTLFLIDRAGSRSPATLQGIGVGFGGHAAILHNQSMTPRTARMIRNHPSAPESAMAAAIAAATSIWRVVWGVMRPLPWMDAPSRRAHDGSA</sequence>
<evidence type="ECO:0000313" key="1">
    <source>
        <dbReference type="EMBL" id="EKF40855.1"/>
    </source>
</evidence>
<dbReference type="AlphaFoldDB" id="K2NN57"/>
<protein>
    <submittedName>
        <fullName evidence="1">Uncharacterized protein</fullName>
    </submittedName>
</protein>
<reference evidence="1 2" key="1">
    <citation type="journal article" date="2012" name="J. Bacteriol.">
        <title>Genome Sequence of Nitratireductor indicus Type Strain C115.</title>
        <authorList>
            <person name="Lai Q."/>
            <person name="Li G."/>
            <person name="Yu Z."/>
            <person name="Shao Z."/>
        </authorList>
    </citation>
    <scope>NUCLEOTIDE SEQUENCE [LARGE SCALE GENOMIC DNA]</scope>
    <source>
        <strain evidence="1 2">C115</strain>
    </source>
</reference>
<organism evidence="1 2">
    <name type="scientific">Nitratireductor indicus C115</name>
    <dbReference type="NCBI Taxonomy" id="1231190"/>
    <lineage>
        <taxon>Bacteria</taxon>
        <taxon>Pseudomonadati</taxon>
        <taxon>Pseudomonadota</taxon>
        <taxon>Alphaproteobacteria</taxon>
        <taxon>Hyphomicrobiales</taxon>
        <taxon>Phyllobacteriaceae</taxon>
        <taxon>Nitratireductor</taxon>
    </lineage>
</organism>
<evidence type="ECO:0000313" key="2">
    <source>
        <dbReference type="Proteomes" id="UP000007374"/>
    </source>
</evidence>
<accession>K2NN57</accession>
<dbReference type="Proteomes" id="UP000007374">
    <property type="component" value="Unassembled WGS sequence"/>
</dbReference>